<feature type="chain" id="PRO_5012618923" evidence="2">
    <location>
        <begin position="18"/>
        <end position="203"/>
    </location>
</feature>
<feature type="compositionally biased region" description="Low complexity" evidence="1">
    <location>
        <begin position="78"/>
        <end position="91"/>
    </location>
</feature>
<gene>
    <name evidence="3" type="ORF">PENVUL_c004G09008</name>
</gene>
<accession>A0A1V6S7X1</accession>
<dbReference type="Proteomes" id="UP000191518">
    <property type="component" value="Unassembled WGS sequence"/>
</dbReference>
<keyword evidence="2" id="KW-0732">Signal</keyword>
<feature type="signal peptide" evidence="2">
    <location>
        <begin position="1"/>
        <end position="17"/>
    </location>
</feature>
<dbReference type="OrthoDB" id="4364670at2759"/>
<proteinExistence type="predicted"/>
<protein>
    <submittedName>
        <fullName evidence="3">Uncharacterized protein</fullName>
    </submittedName>
</protein>
<reference evidence="4" key="1">
    <citation type="journal article" date="2017" name="Nat. Microbiol.">
        <title>Global analysis of biosynthetic gene clusters reveals vast potential of secondary metabolite production in Penicillium species.</title>
        <authorList>
            <person name="Nielsen J.C."/>
            <person name="Grijseels S."/>
            <person name="Prigent S."/>
            <person name="Ji B."/>
            <person name="Dainat J."/>
            <person name="Nielsen K.F."/>
            <person name="Frisvad J.C."/>
            <person name="Workman M."/>
            <person name="Nielsen J."/>
        </authorList>
    </citation>
    <scope>NUCLEOTIDE SEQUENCE [LARGE SCALE GENOMIC DNA]</scope>
    <source>
        <strain evidence="4">IBT 29486</strain>
    </source>
</reference>
<organism evidence="3 4">
    <name type="scientific">Penicillium vulpinum</name>
    <dbReference type="NCBI Taxonomy" id="29845"/>
    <lineage>
        <taxon>Eukaryota</taxon>
        <taxon>Fungi</taxon>
        <taxon>Dikarya</taxon>
        <taxon>Ascomycota</taxon>
        <taxon>Pezizomycotina</taxon>
        <taxon>Eurotiomycetes</taxon>
        <taxon>Eurotiomycetidae</taxon>
        <taxon>Eurotiales</taxon>
        <taxon>Aspergillaceae</taxon>
        <taxon>Penicillium</taxon>
    </lineage>
</organism>
<feature type="region of interest" description="Disordered" evidence="1">
    <location>
        <begin position="125"/>
        <end position="174"/>
    </location>
</feature>
<feature type="region of interest" description="Disordered" evidence="1">
    <location>
        <begin position="77"/>
        <end position="102"/>
    </location>
</feature>
<comment type="caution">
    <text evidence="3">The sequence shown here is derived from an EMBL/GenBank/DDBJ whole genome shotgun (WGS) entry which is preliminary data.</text>
</comment>
<evidence type="ECO:0000256" key="1">
    <source>
        <dbReference type="SAM" id="MobiDB-lite"/>
    </source>
</evidence>
<sequence>MHISYISLAFFAIGAIAAPAAPKPGMGDITSGFPFNPTGYSSVEDGEEGFGDSLASALDAMEKAEVAKQSAKMSAHIAAQPTASSTAAPSAHQIEPTSASAVSIPTPVVSQVPTTSHAVPVASQAPTVSKAAPTTAVPTPTRAVIPTPSKSGSAKSGSASPSSSAAHPPSATASGGALGSLVKDIPVVGGLVSGPMAGLGLRH</sequence>
<dbReference type="EMBL" id="MDYP01000004">
    <property type="protein sequence ID" value="OQE10162.1"/>
    <property type="molecule type" value="Genomic_DNA"/>
</dbReference>
<name>A0A1V6S7X1_9EURO</name>
<evidence type="ECO:0000313" key="4">
    <source>
        <dbReference type="Proteomes" id="UP000191518"/>
    </source>
</evidence>
<dbReference type="AlphaFoldDB" id="A0A1V6S7X1"/>
<evidence type="ECO:0000313" key="3">
    <source>
        <dbReference type="EMBL" id="OQE10162.1"/>
    </source>
</evidence>
<keyword evidence="4" id="KW-1185">Reference proteome</keyword>
<evidence type="ECO:0000256" key="2">
    <source>
        <dbReference type="SAM" id="SignalP"/>
    </source>
</evidence>